<evidence type="ECO:0000256" key="4">
    <source>
        <dbReference type="ARBA" id="ARBA00022833"/>
    </source>
</evidence>
<dbReference type="PANTHER" id="PTHR43794">
    <property type="entry name" value="AMINOHYDROLASE SSNA-RELATED"/>
    <property type="match status" value="1"/>
</dbReference>
<dbReference type="Proteomes" id="UP000626026">
    <property type="component" value="Unassembled WGS sequence"/>
</dbReference>
<evidence type="ECO:0000256" key="3">
    <source>
        <dbReference type="ARBA" id="ARBA00022801"/>
    </source>
</evidence>
<dbReference type="InterPro" id="IPR006680">
    <property type="entry name" value="Amidohydro-rel"/>
</dbReference>
<evidence type="ECO:0000313" key="8">
    <source>
        <dbReference type="Proteomes" id="UP000626026"/>
    </source>
</evidence>
<evidence type="ECO:0000259" key="5">
    <source>
        <dbReference type="Pfam" id="PF01979"/>
    </source>
</evidence>
<feature type="domain" description="Amidohydrolase-related" evidence="5">
    <location>
        <begin position="47"/>
        <end position="415"/>
    </location>
</feature>
<keyword evidence="2" id="KW-0479">Metal-binding</keyword>
<reference evidence="7 8" key="1">
    <citation type="journal article" date="2013" name="Int. J. Syst. Evol. Microbiol.">
        <title>Roseomonas aerophila sp. nov., isolated from air.</title>
        <authorList>
            <person name="Kim S.J."/>
            <person name="Weon H.Y."/>
            <person name="Ahn J.H."/>
            <person name="Hong S.B."/>
            <person name="Seok S.J."/>
            <person name="Whang K.S."/>
            <person name="Kwon S.W."/>
        </authorList>
    </citation>
    <scope>NUCLEOTIDE SEQUENCE [LARGE SCALE GENOMIC DNA]</scope>
    <source>
        <strain evidence="7 8">NBRC 108923</strain>
    </source>
</reference>
<evidence type="ECO:0000313" key="7">
    <source>
        <dbReference type="EMBL" id="MBC9207470.1"/>
    </source>
</evidence>
<dbReference type="InterPro" id="IPR054418">
    <property type="entry name" value="MQNX/HUTI_composite_N"/>
</dbReference>
<protein>
    <submittedName>
        <fullName evidence="7">Amidohydrolase family protein</fullName>
    </submittedName>
</protein>
<evidence type="ECO:0000259" key="6">
    <source>
        <dbReference type="Pfam" id="PF22039"/>
    </source>
</evidence>
<name>A0ABR7RLK2_9PROT</name>
<dbReference type="SUPFAM" id="SSF51338">
    <property type="entry name" value="Composite domain of metallo-dependent hydrolases"/>
    <property type="match status" value="1"/>
</dbReference>
<keyword evidence="8" id="KW-1185">Reference proteome</keyword>
<dbReference type="Pfam" id="PF01979">
    <property type="entry name" value="Amidohydro_1"/>
    <property type="match status" value="1"/>
</dbReference>
<sequence>MDPQRRVIEDGSVAIEGGRIVAVGPADEVAAAHPHATKRIDARHKAILPGLIDGHTHAGHAMIRTAGAGDTKAWYDTVHDIYNHGSGPEFWRLEAAMAATERLRFGTTTATALLGGGDSAMRCDDLRFVDAHCQSVAEVGIREIVVVGHPRGPYPADYSIWEGETRHRKAVPFETFRDVCAAAVDKWHGAVDGRVRIALLSPVHHDAAPQDNVAEHWAQTREMRELSRSKGVMWHQDGHRRGSIAWLQRETGALGEDAWLSHCIDITEEEMRLLAETGTRVAHNASAAFSIRGRCPAPELIDMGVLVMLSTDATAPDRSADQFRNMWQCMHYHRRHFRDDKVMPVGKVLEMVTIDAAKALHLDHEIGSLEVGKKADVITVDLFKPHMMPLHMPVHRVVCFAQGSDVSEVLVDGKLLVENGEVLSIDWRAMLRDVQVEADAAIRRTGRDAAFHTLPPNFWRHTHY</sequence>
<keyword evidence="3" id="KW-0378">Hydrolase</keyword>
<dbReference type="InterPro" id="IPR011059">
    <property type="entry name" value="Metal-dep_hydrolase_composite"/>
</dbReference>
<dbReference type="Pfam" id="PF22039">
    <property type="entry name" value="HUTI_composite_bact"/>
    <property type="match status" value="1"/>
</dbReference>
<evidence type="ECO:0000256" key="1">
    <source>
        <dbReference type="ARBA" id="ARBA00006745"/>
    </source>
</evidence>
<dbReference type="Gene3D" id="3.20.20.140">
    <property type="entry name" value="Metal-dependent hydrolases"/>
    <property type="match status" value="1"/>
</dbReference>
<evidence type="ECO:0000256" key="2">
    <source>
        <dbReference type="ARBA" id="ARBA00022723"/>
    </source>
</evidence>
<dbReference type="PANTHER" id="PTHR43794:SF11">
    <property type="entry name" value="AMIDOHYDROLASE-RELATED DOMAIN-CONTAINING PROTEIN"/>
    <property type="match status" value="1"/>
</dbReference>
<comment type="similarity">
    <text evidence="1">Belongs to the metallo-dependent hydrolases superfamily. ATZ/TRZ family.</text>
</comment>
<organism evidence="7 8">
    <name type="scientific">Teichococcus aerophilus</name>
    <dbReference type="NCBI Taxonomy" id="1224513"/>
    <lineage>
        <taxon>Bacteria</taxon>
        <taxon>Pseudomonadati</taxon>
        <taxon>Pseudomonadota</taxon>
        <taxon>Alphaproteobacteria</taxon>
        <taxon>Acetobacterales</taxon>
        <taxon>Roseomonadaceae</taxon>
        <taxon>Roseomonas</taxon>
    </lineage>
</organism>
<dbReference type="InterPro" id="IPR032466">
    <property type="entry name" value="Metal_Hydrolase"/>
</dbReference>
<dbReference type="Gene3D" id="2.30.40.10">
    <property type="entry name" value="Urease, subunit C, domain 1"/>
    <property type="match status" value="1"/>
</dbReference>
<accession>A0ABR7RLK2</accession>
<feature type="domain" description="Aminodeoxyfutalosine deaminase/Imidazolonepropionase-like composite" evidence="6">
    <location>
        <begin position="13"/>
        <end position="36"/>
    </location>
</feature>
<proteinExistence type="inferred from homology"/>
<dbReference type="InterPro" id="IPR050287">
    <property type="entry name" value="MTA/SAH_deaminase"/>
</dbReference>
<dbReference type="EMBL" id="JACTVA010000018">
    <property type="protein sequence ID" value="MBC9207470.1"/>
    <property type="molecule type" value="Genomic_DNA"/>
</dbReference>
<dbReference type="SUPFAM" id="SSF51556">
    <property type="entry name" value="Metallo-dependent hydrolases"/>
    <property type="match status" value="1"/>
</dbReference>
<keyword evidence="4" id="KW-0862">Zinc</keyword>
<gene>
    <name evidence="7" type="ORF">IBL26_11550</name>
</gene>
<comment type="caution">
    <text evidence="7">The sequence shown here is derived from an EMBL/GenBank/DDBJ whole genome shotgun (WGS) entry which is preliminary data.</text>
</comment>